<dbReference type="Proteomes" id="UP000238479">
    <property type="component" value="Chromosome 4"/>
</dbReference>
<name>A0A2P6R370_ROSCH</name>
<protein>
    <submittedName>
        <fullName evidence="1">Uncharacterized protein</fullName>
    </submittedName>
</protein>
<accession>A0A2P6R370</accession>
<comment type="caution">
    <text evidence="1">The sequence shown here is derived from an EMBL/GenBank/DDBJ whole genome shotgun (WGS) entry which is preliminary data.</text>
</comment>
<dbReference type="Gramene" id="PRQ40883">
    <property type="protein sequence ID" value="PRQ40883"/>
    <property type="gene ID" value="RchiOBHm_Chr4g0440911"/>
</dbReference>
<keyword evidence="2" id="KW-1185">Reference proteome</keyword>
<evidence type="ECO:0000313" key="2">
    <source>
        <dbReference type="Proteomes" id="UP000238479"/>
    </source>
</evidence>
<proteinExistence type="predicted"/>
<sequence length="40" mass="4500">MSVGFMRYMDAQASLFYFLLLGSIAAGSSNTWKVLEAFFE</sequence>
<reference evidence="1 2" key="1">
    <citation type="journal article" date="2018" name="Nat. Genet.">
        <title>The Rosa genome provides new insights in the design of modern roses.</title>
        <authorList>
            <person name="Bendahmane M."/>
        </authorList>
    </citation>
    <scope>NUCLEOTIDE SEQUENCE [LARGE SCALE GENOMIC DNA]</scope>
    <source>
        <strain evidence="2">cv. Old Blush</strain>
    </source>
</reference>
<organism evidence="1 2">
    <name type="scientific">Rosa chinensis</name>
    <name type="common">China rose</name>
    <dbReference type="NCBI Taxonomy" id="74649"/>
    <lineage>
        <taxon>Eukaryota</taxon>
        <taxon>Viridiplantae</taxon>
        <taxon>Streptophyta</taxon>
        <taxon>Embryophyta</taxon>
        <taxon>Tracheophyta</taxon>
        <taxon>Spermatophyta</taxon>
        <taxon>Magnoliopsida</taxon>
        <taxon>eudicotyledons</taxon>
        <taxon>Gunneridae</taxon>
        <taxon>Pentapetalae</taxon>
        <taxon>rosids</taxon>
        <taxon>fabids</taxon>
        <taxon>Rosales</taxon>
        <taxon>Rosaceae</taxon>
        <taxon>Rosoideae</taxon>
        <taxon>Rosoideae incertae sedis</taxon>
        <taxon>Rosa</taxon>
    </lineage>
</organism>
<evidence type="ECO:0000313" key="1">
    <source>
        <dbReference type="EMBL" id="PRQ40883.1"/>
    </source>
</evidence>
<dbReference type="EMBL" id="PDCK01000042">
    <property type="protein sequence ID" value="PRQ40883.1"/>
    <property type="molecule type" value="Genomic_DNA"/>
</dbReference>
<gene>
    <name evidence="1" type="ORF">RchiOBHm_Chr4g0440911</name>
</gene>
<dbReference type="AlphaFoldDB" id="A0A2P6R370"/>